<evidence type="ECO:0000256" key="1">
    <source>
        <dbReference type="SAM" id="Phobius"/>
    </source>
</evidence>
<keyword evidence="1" id="KW-0812">Transmembrane</keyword>
<keyword evidence="1" id="KW-0472">Membrane</keyword>
<comment type="caution">
    <text evidence="2">The sequence shown here is derived from an EMBL/GenBank/DDBJ whole genome shotgun (WGS) entry which is preliminary data.</text>
</comment>
<keyword evidence="3" id="KW-1185">Reference proteome</keyword>
<dbReference type="EMBL" id="JBHUHT010000007">
    <property type="protein sequence ID" value="MFD2094976.1"/>
    <property type="molecule type" value="Genomic_DNA"/>
</dbReference>
<evidence type="ECO:0000313" key="2">
    <source>
        <dbReference type="EMBL" id="MFD2094976.1"/>
    </source>
</evidence>
<protein>
    <submittedName>
        <fullName evidence="2">Uncharacterized protein</fullName>
    </submittedName>
</protein>
<keyword evidence="1" id="KW-1133">Transmembrane helix</keyword>
<sequence length="196" mass="22385">MERAKSHPGDDRCALARVEFFKLEVVVDNKDKLDEIKKRSSELVDQAVTSVKQDVDTGDIATIAKNKFIIGGAVFLLLLLFMFTGSSELNCSDTDARNDVIDIVQYELEKAQWYQDMSTHISGIDIHTVKTIRIDEALKAKECKAKYQFDYDGETIDLDVRYDIEYVEDKDEYEVLAYADDLKSKVMAMAIMSQMR</sequence>
<organism evidence="2 3">
    <name type="scientific">Corallincola platygyrae</name>
    <dbReference type="NCBI Taxonomy" id="1193278"/>
    <lineage>
        <taxon>Bacteria</taxon>
        <taxon>Pseudomonadati</taxon>
        <taxon>Pseudomonadota</taxon>
        <taxon>Gammaproteobacteria</taxon>
        <taxon>Alteromonadales</taxon>
        <taxon>Psychromonadaceae</taxon>
        <taxon>Corallincola</taxon>
    </lineage>
</organism>
<proteinExistence type="predicted"/>
<feature type="transmembrane region" description="Helical" evidence="1">
    <location>
        <begin position="68"/>
        <end position="85"/>
    </location>
</feature>
<dbReference type="Proteomes" id="UP001597380">
    <property type="component" value="Unassembled WGS sequence"/>
</dbReference>
<name>A0ABW4XJW0_9GAMM</name>
<accession>A0ABW4XJW0</accession>
<dbReference type="RefSeq" id="WP_345338016.1">
    <property type="nucleotide sequence ID" value="NZ_BAABLI010000004.1"/>
</dbReference>
<gene>
    <name evidence="2" type="ORF">ACFSJ3_03205</name>
</gene>
<evidence type="ECO:0000313" key="3">
    <source>
        <dbReference type="Proteomes" id="UP001597380"/>
    </source>
</evidence>
<reference evidence="3" key="1">
    <citation type="journal article" date="2019" name="Int. J. Syst. Evol. Microbiol.">
        <title>The Global Catalogue of Microorganisms (GCM) 10K type strain sequencing project: providing services to taxonomists for standard genome sequencing and annotation.</title>
        <authorList>
            <consortium name="The Broad Institute Genomics Platform"/>
            <consortium name="The Broad Institute Genome Sequencing Center for Infectious Disease"/>
            <person name="Wu L."/>
            <person name="Ma J."/>
        </authorList>
    </citation>
    <scope>NUCLEOTIDE SEQUENCE [LARGE SCALE GENOMIC DNA]</scope>
    <source>
        <strain evidence="3">CGMCC 1.10992</strain>
    </source>
</reference>